<organism evidence="1 2">
    <name type="scientific">Lomentospora prolificans</name>
    <dbReference type="NCBI Taxonomy" id="41688"/>
    <lineage>
        <taxon>Eukaryota</taxon>
        <taxon>Fungi</taxon>
        <taxon>Dikarya</taxon>
        <taxon>Ascomycota</taxon>
        <taxon>Pezizomycotina</taxon>
        <taxon>Sordariomycetes</taxon>
        <taxon>Hypocreomycetidae</taxon>
        <taxon>Microascales</taxon>
        <taxon>Microascaceae</taxon>
        <taxon>Lomentospora</taxon>
    </lineage>
</organism>
<evidence type="ECO:0000313" key="2">
    <source>
        <dbReference type="Proteomes" id="UP000233524"/>
    </source>
</evidence>
<dbReference type="InterPro" id="IPR029058">
    <property type="entry name" value="AB_hydrolase_fold"/>
</dbReference>
<dbReference type="PANTHER" id="PTHR31591">
    <property type="entry name" value="UPF0613 PROTEIN PB24D3.06C"/>
    <property type="match status" value="1"/>
</dbReference>
<dbReference type="InParanoid" id="A0A2N3NJQ7"/>
<keyword evidence="2" id="KW-1185">Reference proteome</keyword>
<dbReference type="AlphaFoldDB" id="A0A2N3NJQ7"/>
<dbReference type="SUPFAM" id="SSF53474">
    <property type="entry name" value="alpha/beta-Hydrolases"/>
    <property type="match status" value="1"/>
</dbReference>
<gene>
    <name evidence="1" type="ORF">jhhlp_000881</name>
</gene>
<dbReference type="STRING" id="41688.A0A2N3NJQ7"/>
<name>A0A2N3NJQ7_9PEZI</name>
<reference evidence="1 2" key="1">
    <citation type="journal article" date="2017" name="G3 (Bethesda)">
        <title>First Draft Genome Sequence of the Pathogenic Fungus Lomentospora prolificans (Formerly Scedosporium prolificans).</title>
        <authorList>
            <person name="Luo R."/>
            <person name="Zimin A."/>
            <person name="Workman R."/>
            <person name="Fan Y."/>
            <person name="Pertea G."/>
            <person name="Grossman N."/>
            <person name="Wear M.P."/>
            <person name="Jia B."/>
            <person name="Miller H."/>
            <person name="Casadevall A."/>
            <person name="Timp W."/>
            <person name="Zhang S.X."/>
            <person name="Salzberg S.L."/>
        </authorList>
    </citation>
    <scope>NUCLEOTIDE SEQUENCE [LARGE SCALE GENOMIC DNA]</scope>
    <source>
        <strain evidence="1 2">JHH-5317</strain>
    </source>
</reference>
<proteinExistence type="predicted"/>
<dbReference type="Pfam" id="PF08538">
    <property type="entry name" value="DUF1749"/>
    <property type="match status" value="1"/>
</dbReference>
<protein>
    <recommendedName>
        <fullName evidence="3">AB hydrolase-1 domain-containing protein</fullName>
    </recommendedName>
</protein>
<sequence>MTSSKFPAPFLARVHYYESPTRNSTAYETGADGAPNAFVVIGGLGDGPHTVPGLTKIAARLDPAHGGPNYSLFEIRMRSSFVGYGTSSLAEDVVHIAALVKYLRSIGKSKIVLCGHSTGTQQDIMEYVNSGKQDDEPVDGFVLQGPVSDRQSIEQLRSMFPDHDFADTLSCAKEYIADGRKDDCLPRAKLPPIFAGDPISAYRYHSLATKGGDDDYFSTDLDDDFVNRVWGSFKKPFLVLHCDEDEFVPPHIDKAALVEKWRKASTHMSPLSGVLLKANHTLDSDEAVQGFGDKVVEFLSTV</sequence>
<evidence type="ECO:0000313" key="1">
    <source>
        <dbReference type="EMBL" id="PKS12673.1"/>
    </source>
</evidence>
<dbReference type="Proteomes" id="UP000233524">
    <property type="component" value="Unassembled WGS sequence"/>
</dbReference>
<dbReference type="InterPro" id="IPR013744">
    <property type="entry name" value="SidJ"/>
</dbReference>
<evidence type="ECO:0008006" key="3">
    <source>
        <dbReference type="Google" id="ProtNLM"/>
    </source>
</evidence>
<dbReference type="OrthoDB" id="10034502at2759"/>
<dbReference type="Gene3D" id="3.40.50.1820">
    <property type="entry name" value="alpha/beta hydrolase"/>
    <property type="match status" value="1"/>
</dbReference>
<dbReference type="EMBL" id="NLAX01000003">
    <property type="protein sequence ID" value="PKS12673.1"/>
    <property type="molecule type" value="Genomic_DNA"/>
</dbReference>
<comment type="caution">
    <text evidence="1">The sequence shown here is derived from an EMBL/GenBank/DDBJ whole genome shotgun (WGS) entry which is preliminary data.</text>
</comment>
<accession>A0A2N3NJQ7</accession>
<dbReference type="VEuPathDB" id="FungiDB:jhhlp_000881"/>
<dbReference type="PANTHER" id="PTHR31591:SF7">
    <property type="entry name" value="DUF1749-DOMAIN-CONTAINING PROTEIN"/>
    <property type="match status" value="1"/>
</dbReference>